<keyword evidence="2" id="KW-1185">Reference proteome</keyword>
<dbReference type="EMBL" id="CP011011">
    <property type="protein sequence ID" value="ATC82880.1"/>
    <property type="molecule type" value="Genomic_DNA"/>
</dbReference>
<organism evidence="1 2">
    <name type="scientific">Pseudoalteromonas agarivorans DSM 14585</name>
    <dbReference type="NCBI Taxonomy" id="1312369"/>
    <lineage>
        <taxon>Bacteria</taxon>
        <taxon>Pseudomonadati</taxon>
        <taxon>Pseudomonadota</taxon>
        <taxon>Gammaproteobacteria</taxon>
        <taxon>Alteromonadales</taxon>
        <taxon>Pseudoalteromonadaceae</taxon>
        <taxon>Pseudoalteromonas</taxon>
    </lineage>
</organism>
<reference evidence="1" key="1">
    <citation type="submission" date="2015-03" db="EMBL/GenBank/DDBJ databases">
        <authorList>
            <person name="Xie B.-B."/>
            <person name="Rong J.-C."/>
            <person name="Qin Q.-L."/>
            <person name="Zhang Y.-Z."/>
        </authorList>
    </citation>
    <scope>NUCLEOTIDE SEQUENCE</scope>
    <source>
        <strain evidence="1">DSM 14585</strain>
    </source>
</reference>
<gene>
    <name evidence="1" type="ORF">PAGA_a2627</name>
</gene>
<evidence type="ECO:0000313" key="2">
    <source>
        <dbReference type="Proteomes" id="UP000217277"/>
    </source>
</evidence>
<protein>
    <submittedName>
        <fullName evidence="1">Uncharacterized protein</fullName>
    </submittedName>
</protein>
<evidence type="ECO:0000313" key="1">
    <source>
        <dbReference type="EMBL" id="ATC82880.1"/>
    </source>
</evidence>
<sequence>MLNPLFMFVYLTTKNFNHKYLKAIYNYLPKSTVALLVTLIMTKFR</sequence>
<proteinExistence type="predicted"/>
<name>A0ACA8DY14_9GAMM</name>
<accession>A0ACA8DY14</accession>
<dbReference type="Proteomes" id="UP000217277">
    <property type="component" value="Chromosome I"/>
</dbReference>